<dbReference type="Proteomes" id="UP000027073">
    <property type="component" value="Unassembled WGS sequence"/>
</dbReference>
<evidence type="ECO:0000313" key="1">
    <source>
        <dbReference type="EMBL" id="KDQ30194.1"/>
    </source>
</evidence>
<feature type="non-terminal residue" evidence="1">
    <location>
        <position position="1"/>
    </location>
</feature>
<dbReference type="VEuPathDB" id="FungiDB:PLEOSDRAFT_1088296"/>
<dbReference type="InParanoid" id="A0A067NQG7"/>
<sequence>GVDRRIRGLPDASRGERRSVCIRKALSLVYFVHGDSTCPCACEPRGYNRRGVLRRTGDSSKSPI</sequence>
<dbReference type="EMBL" id="KL198006">
    <property type="protein sequence ID" value="KDQ30194.1"/>
    <property type="molecule type" value="Genomic_DNA"/>
</dbReference>
<proteinExistence type="predicted"/>
<protein>
    <submittedName>
        <fullName evidence="1">Uncharacterized protein</fullName>
    </submittedName>
</protein>
<organism evidence="1 2">
    <name type="scientific">Pleurotus ostreatus (strain PC15)</name>
    <name type="common">Oyster mushroom</name>
    <dbReference type="NCBI Taxonomy" id="1137138"/>
    <lineage>
        <taxon>Eukaryota</taxon>
        <taxon>Fungi</taxon>
        <taxon>Dikarya</taxon>
        <taxon>Basidiomycota</taxon>
        <taxon>Agaricomycotina</taxon>
        <taxon>Agaricomycetes</taxon>
        <taxon>Agaricomycetidae</taxon>
        <taxon>Agaricales</taxon>
        <taxon>Pleurotineae</taxon>
        <taxon>Pleurotaceae</taxon>
        <taxon>Pleurotus</taxon>
    </lineage>
</organism>
<accession>A0A067NQG7</accession>
<dbReference type="AlphaFoldDB" id="A0A067NQG7"/>
<reference evidence="2" key="1">
    <citation type="journal article" date="2014" name="Proc. Natl. Acad. Sci. U.S.A.">
        <title>Extensive sampling of basidiomycete genomes demonstrates inadequacy of the white-rot/brown-rot paradigm for wood decay fungi.</title>
        <authorList>
            <person name="Riley R."/>
            <person name="Salamov A.A."/>
            <person name="Brown D.W."/>
            <person name="Nagy L.G."/>
            <person name="Floudas D."/>
            <person name="Held B.W."/>
            <person name="Levasseur A."/>
            <person name="Lombard V."/>
            <person name="Morin E."/>
            <person name="Otillar R."/>
            <person name="Lindquist E.A."/>
            <person name="Sun H."/>
            <person name="LaButti K.M."/>
            <person name="Schmutz J."/>
            <person name="Jabbour D."/>
            <person name="Luo H."/>
            <person name="Baker S.E."/>
            <person name="Pisabarro A.G."/>
            <person name="Walton J.D."/>
            <person name="Blanchette R.A."/>
            <person name="Henrissat B."/>
            <person name="Martin F."/>
            <person name="Cullen D."/>
            <person name="Hibbett D.S."/>
            <person name="Grigoriev I.V."/>
        </authorList>
    </citation>
    <scope>NUCLEOTIDE SEQUENCE [LARGE SCALE GENOMIC DNA]</scope>
    <source>
        <strain evidence="2">PC15</strain>
    </source>
</reference>
<evidence type="ECO:0000313" key="2">
    <source>
        <dbReference type="Proteomes" id="UP000027073"/>
    </source>
</evidence>
<name>A0A067NQG7_PLEO1</name>
<gene>
    <name evidence="1" type="ORF">PLEOSDRAFT_1088296</name>
</gene>
<dbReference type="HOGENOM" id="CLU_2873971_0_0_1"/>